<keyword evidence="1" id="KW-1133">Transmembrane helix</keyword>
<dbReference type="AlphaFoldDB" id="A0A2D2DN73"/>
<sequence>MRTVGRLQFTQGIAMLKLNRDKEGIAAFNNALETAKRGKLTGLEAEVRGNIADYFLRQHDYVCAEQEALLAMKASERVTDVNMILMARANLGFALMGQKRFTEGLPYIDGVIADLDKAGATADLYAMLDEKGRMQEQAGLYKEALATVRKQQAARQADARAARDRAVAALQEEYEAGQRTRQIDLLRRENLVKDADLRSRRMLQLLTTFAALLTVAAGIFVYVLYRRSAGSNVRLNQLNTQLTYHSQHDALTGL</sequence>
<keyword evidence="1" id="KW-0812">Transmembrane</keyword>
<protein>
    <recommendedName>
        <fullName evidence="4">MalT-like TPR region domain-containing protein</fullName>
    </recommendedName>
</protein>
<accession>A0A2D2DN73</accession>
<dbReference type="Gene3D" id="1.25.40.10">
    <property type="entry name" value="Tetratricopeptide repeat domain"/>
    <property type="match status" value="1"/>
</dbReference>
<dbReference type="SUPFAM" id="SSF48452">
    <property type="entry name" value="TPR-like"/>
    <property type="match status" value="1"/>
</dbReference>
<organism evidence="2 3">
    <name type="scientific">Massilia violaceinigra</name>
    <dbReference type="NCBI Taxonomy" id="2045208"/>
    <lineage>
        <taxon>Bacteria</taxon>
        <taxon>Pseudomonadati</taxon>
        <taxon>Pseudomonadota</taxon>
        <taxon>Betaproteobacteria</taxon>
        <taxon>Burkholderiales</taxon>
        <taxon>Oxalobacteraceae</taxon>
        <taxon>Telluria group</taxon>
        <taxon>Massilia</taxon>
    </lineage>
</organism>
<proteinExistence type="predicted"/>
<evidence type="ECO:0000256" key="1">
    <source>
        <dbReference type="SAM" id="Phobius"/>
    </source>
</evidence>
<dbReference type="KEGG" id="mass:CR152_19180"/>
<evidence type="ECO:0008006" key="4">
    <source>
        <dbReference type="Google" id="ProtNLM"/>
    </source>
</evidence>
<dbReference type="InterPro" id="IPR011990">
    <property type="entry name" value="TPR-like_helical_dom_sf"/>
</dbReference>
<dbReference type="EMBL" id="CP024608">
    <property type="protein sequence ID" value="ATQ76413.1"/>
    <property type="molecule type" value="Genomic_DNA"/>
</dbReference>
<dbReference type="Proteomes" id="UP000229897">
    <property type="component" value="Chromosome"/>
</dbReference>
<gene>
    <name evidence="2" type="ORF">CR152_19180</name>
</gene>
<keyword evidence="1" id="KW-0472">Membrane</keyword>
<reference evidence="2" key="1">
    <citation type="submission" date="2017-10" db="EMBL/GenBank/DDBJ databases">
        <title>Massilia psychrophilum sp. nov., a novel purple-pigmented bacterium isolated from Tianshan glacier, Xinjiang Municipality, China.</title>
        <authorList>
            <person name="Wang H."/>
        </authorList>
    </citation>
    <scope>NUCLEOTIDE SEQUENCE [LARGE SCALE GENOMIC DNA]</scope>
    <source>
        <strain evidence="2">B2</strain>
    </source>
</reference>
<feature type="transmembrane region" description="Helical" evidence="1">
    <location>
        <begin position="203"/>
        <end position="225"/>
    </location>
</feature>
<evidence type="ECO:0000313" key="2">
    <source>
        <dbReference type="EMBL" id="ATQ76413.1"/>
    </source>
</evidence>
<evidence type="ECO:0000313" key="3">
    <source>
        <dbReference type="Proteomes" id="UP000229897"/>
    </source>
</evidence>
<name>A0A2D2DN73_9BURK</name>
<keyword evidence="3" id="KW-1185">Reference proteome</keyword>